<feature type="compositionally biased region" description="Basic residues" evidence="1">
    <location>
        <begin position="1"/>
        <end position="19"/>
    </location>
</feature>
<name>A0AAE1KQ62_PETCI</name>
<feature type="compositionally biased region" description="Basic and acidic residues" evidence="1">
    <location>
        <begin position="20"/>
        <end position="46"/>
    </location>
</feature>
<evidence type="ECO:0000256" key="1">
    <source>
        <dbReference type="SAM" id="MobiDB-lite"/>
    </source>
</evidence>
<protein>
    <submittedName>
        <fullName evidence="2">Uncharacterized protein</fullName>
    </submittedName>
</protein>
<dbReference type="Proteomes" id="UP001286313">
    <property type="component" value="Unassembled WGS sequence"/>
</dbReference>
<evidence type="ECO:0000313" key="2">
    <source>
        <dbReference type="EMBL" id="KAK3879457.1"/>
    </source>
</evidence>
<feature type="compositionally biased region" description="Pro residues" evidence="1">
    <location>
        <begin position="53"/>
        <end position="76"/>
    </location>
</feature>
<sequence length="100" mass="11501">MGRISKKVKIRREIMKKRHPELLQKRIEVMKKRKEAGNKKEESDKASHRHQRQPPPSLPPPHSLPPLHSLPPPPLRMPIQNMTGAQRAGAFGRKQSTRTP</sequence>
<gene>
    <name evidence="2" type="ORF">Pcinc_015975</name>
</gene>
<feature type="region of interest" description="Disordered" evidence="1">
    <location>
        <begin position="1"/>
        <end position="100"/>
    </location>
</feature>
<dbReference type="EMBL" id="JAWQEG010001440">
    <property type="protein sequence ID" value="KAK3879457.1"/>
    <property type="molecule type" value="Genomic_DNA"/>
</dbReference>
<keyword evidence="3" id="KW-1185">Reference proteome</keyword>
<evidence type="ECO:0000313" key="3">
    <source>
        <dbReference type="Proteomes" id="UP001286313"/>
    </source>
</evidence>
<dbReference type="AlphaFoldDB" id="A0AAE1KQ62"/>
<organism evidence="2 3">
    <name type="scientific">Petrolisthes cinctipes</name>
    <name type="common">Flat porcelain crab</name>
    <dbReference type="NCBI Taxonomy" id="88211"/>
    <lineage>
        <taxon>Eukaryota</taxon>
        <taxon>Metazoa</taxon>
        <taxon>Ecdysozoa</taxon>
        <taxon>Arthropoda</taxon>
        <taxon>Crustacea</taxon>
        <taxon>Multicrustacea</taxon>
        <taxon>Malacostraca</taxon>
        <taxon>Eumalacostraca</taxon>
        <taxon>Eucarida</taxon>
        <taxon>Decapoda</taxon>
        <taxon>Pleocyemata</taxon>
        <taxon>Anomura</taxon>
        <taxon>Galatheoidea</taxon>
        <taxon>Porcellanidae</taxon>
        <taxon>Petrolisthes</taxon>
    </lineage>
</organism>
<accession>A0AAE1KQ62</accession>
<comment type="caution">
    <text evidence="2">The sequence shown here is derived from an EMBL/GenBank/DDBJ whole genome shotgun (WGS) entry which is preliminary data.</text>
</comment>
<proteinExistence type="predicted"/>
<reference evidence="2" key="1">
    <citation type="submission" date="2023-10" db="EMBL/GenBank/DDBJ databases">
        <title>Genome assemblies of two species of porcelain crab, Petrolisthes cinctipes and Petrolisthes manimaculis (Anomura: Porcellanidae).</title>
        <authorList>
            <person name="Angst P."/>
        </authorList>
    </citation>
    <scope>NUCLEOTIDE SEQUENCE</scope>
    <source>
        <strain evidence="2">PB745_01</strain>
        <tissue evidence="2">Gill</tissue>
    </source>
</reference>